<keyword evidence="2" id="KW-1185">Reference proteome</keyword>
<organism evidence="1 2">
    <name type="scientific">Cellulosilyticum lentocellum (strain ATCC 49066 / DSM 5427 / NCIMB 11756 / RHM5)</name>
    <name type="common">Clostridium lentocellum</name>
    <dbReference type="NCBI Taxonomy" id="642492"/>
    <lineage>
        <taxon>Bacteria</taxon>
        <taxon>Bacillati</taxon>
        <taxon>Bacillota</taxon>
        <taxon>Clostridia</taxon>
        <taxon>Lachnospirales</taxon>
        <taxon>Cellulosilyticaceae</taxon>
        <taxon>Cellulosilyticum</taxon>
    </lineage>
</organism>
<sequence>MKLVAREDKVLFYGVPSGSSGSVTYAYKRAQGFTDASKSHNPVEYNRRYVDEKAARTNVVGYEPSIAFAFDQILDNDVHEDIVGIIDGEKINDEATRPLIMVDLTTKTGDAGSETYTGYKRDFSIIPSSEGGSTDAYTYSGDFKANGEVITVTGTLSADGLTFTPSV</sequence>
<dbReference type="EMBL" id="CP002582">
    <property type="protein sequence ID" value="ADZ82559.1"/>
    <property type="molecule type" value="Genomic_DNA"/>
</dbReference>
<protein>
    <recommendedName>
        <fullName evidence="3">Phage major tail protein, TP901-1 family</fullName>
    </recommendedName>
</protein>
<dbReference type="HOGENOM" id="CLU_1545635_0_0_9"/>
<dbReference type="AlphaFoldDB" id="F2JQ11"/>
<dbReference type="RefSeq" id="WP_013655860.1">
    <property type="nucleotide sequence ID" value="NC_015275.1"/>
</dbReference>
<reference evidence="1 2" key="1">
    <citation type="journal article" date="2011" name="J. Bacteriol.">
        <title>Complete genome sequence of the cellulose-degrading bacterium Cellulosilyticum lentocellum.</title>
        <authorList>
            <consortium name="US DOE Joint Genome Institute"/>
            <person name="Miller D.A."/>
            <person name="Suen G."/>
            <person name="Bruce D."/>
            <person name="Copeland A."/>
            <person name="Cheng J.F."/>
            <person name="Detter C."/>
            <person name="Goodwin L.A."/>
            <person name="Han C.S."/>
            <person name="Hauser L.J."/>
            <person name="Land M.L."/>
            <person name="Lapidus A."/>
            <person name="Lucas S."/>
            <person name="Meincke L."/>
            <person name="Pitluck S."/>
            <person name="Tapia R."/>
            <person name="Teshima H."/>
            <person name="Woyke T."/>
            <person name="Fox B.G."/>
            <person name="Angert E.R."/>
            <person name="Currie C.R."/>
        </authorList>
    </citation>
    <scope>NUCLEOTIDE SEQUENCE [LARGE SCALE GENOMIC DNA]</scope>
    <source>
        <strain evidence="2">ATCC 49066 / DSM 5427 / NCIMB 11756 / RHM5</strain>
    </source>
</reference>
<dbReference type="STRING" id="642492.Clole_0826"/>
<evidence type="ECO:0008006" key="3">
    <source>
        <dbReference type="Google" id="ProtNLM"/>
    </source>
</evidence>
<evidence type="ECO:0000313" key="2">
    <source>
        <dbReference type="Proteomes" id="UP000008467"/>
    </source>
</evidence>
<name>F2JQ11_CELLD</name>
<dbReference type="KEGG" id="cle:Clole_0826"/>
<proteinExistence type="predicted"/>
<dbReference type="Proteomes" id="UP000008467">
    <property type="component" value="Chromosome"/>
</dbReference>
<dbReference type="eggNOG" id="ENOG5032UD9">
    <property type="taxonomic scope" value="Bacteria"/>
</dbReference>
<gene>
    <name evidence="1" type="ordered locus">Clole_0826</name>
</gene>
<accession>F2JQ11</accession>
<evidence type="ECO:0000313" key="1">
    <source>
        <dbReference type="EMBL" id="ADZ82559.1"/>
    </source>
</evidence>